<dbReference type="Proteomes" id="UP000005945">
    <property type="component" value="Unassembled WGS sequence"/>
</dbReference>
<sequence length="35" mass="4083">MNAKLLYQKIHSFPPCKIPNLSVIFYANPLKFAKF</sequence>
<evidence type="ECO:0000313" key="1">
    <source>
        <dbReference type="EMBL" id="EDP21054.1"/>
    </source>
</evidence>
<name>A8SDZ5_9FIRM</name>
<dbReference type="HOGENOM" id="CLU_3365081_0_0_9"/>
<dbReference type="EMBL" id="ABED02000028">
    <property type="protein sequence ID" value="EDP21054.1"/>
    <property type="molecule type" value="Genomic_DNA"/>
</dbReference>
<proteinExistence type="predicted"/>
<evidence type="ECO:0000313" key="2">
    <source>
        <dbReference type="Proteomes" id="UP000005945"/>
    </source>
</evidence>
<comment type="caution">
    <text evidence="1">The sequence shown here is derived from an EMBL/GenBank/DDBJ whole genome shotgun (WGS) entry which is preliminary data.</text>
</comment>
<dbReference type="AlphaFoldDB" id="A8SDZ5"/>
<gene>
    <name evidence="1" type="ORF">FAEPRAM212_02382</name>
</gene>
<accession>A8SDZ5</accession>
<protein>
    <submittedName>
        <fullName evidence="1">Uncharacterized protein</fullName>
    </submittedName>
</protein>
<organism evidence="1 2">
    <name type="scientific">Faecalibacterium prausnitzii M21/2</name>
    <dbReference type="NCBI Taxonomy" id="411485"/>
    <lineage>
        <taxon>Bacteria</taxon>
        <taxon>Bacillati</taxon>
        <taxon>Bacillota</taxon>
        <taxon>Clostridia</taxon>
        <taxon>Eubacteriales</taxon>
        <taxon>Oscillospiraceae</taxon>
        <taxon>Faecalibacterium</taxon>
    </lineage>
</organism>
<reference evidence="1 2" key="2">
    <citation type="submission" date="2007-09" db="EMBL/GenBank/DDBJ databases">
        <authorList>
            <person name="Fulton L."/>
            <person name="Clifton S."/>
            <person name="Fulton B."/>
            <person name="Xu J."/>
            <person name="Minx P."/>
            <person name="Pepin K.H."/>
            <person name="Johnson M."/>
            <person name="Thiruvilangam P."/>
            <person name="Bhonagiri V."/>
            <person name="Nash W.E."/>
            <person name="Mardis E.R."/>
            <person name="Wilson R.K."/>
        </authorList>
    </citation>
    <scope>NUCLEOTIDE SEQUENCE [LARGE SCALE GENOMIC DNA]</scope>
    <source>
        <strain evidence="1 2">M21/2</strain>
    </source>
</reference>
<reference evidence="1 2" key="1">
    <citation type="submission" date="2007-09" db="EMBL/GenBank/DDBJ databases">
        <title>Draft genome sequence of Faecalibacterium prausnitzii M21/2.</title>
        <authorList>
            <person name="Sudarsanam P."/>
            <person name="Ley R."/>
            <person name="Guruge J."/>
            <person name="Turnbaugh P.J."/>
            <person name="Mahowald M."/>
            <person name="Liep D."/>
            <person name="Gordon J."/>
        </authorList>
    </citation>
    <scope>NUCLEOTIDE SEQUENCE [LARGE SCALE GENOMIC DNA]</scope>
    <source>
        <strain evidence="1 2">M21/2</strain>
    </source>
</reference>